<accession>A0A699ZFC5</accession>
<feature type="region of interest" description="Disordered" evidence="1">
    <location>
        <begin position="35"/>
        <end position="81"/>
    </location>
</feature>
<evidence type="ECO:0000313" key="2">
    <source>
        <dbReference type="EMBL" id="GFH17594.1"/>
    </source>
</evidence>
<dbReference type="Proteomes" id="UP000485058">
    <property type="component" value="Unassembled WGS sequence"/>
</dbReference>
<evidence type="ECO:0000313" key="3">
    <source>
        <dbReference type="Proteomes" id="UP000485058"/>
    </source>
</evidence>
<dbReference type="AlphaFoldDB" id="A0A699ZFC5"/>
<reference evidence="2 3" key="1">
    <citation type="submission" date="2020-02" db="EMBL/GenBank/DDBJ databases">
        <title>Draft genome sequence of Haematococcus lacustris strain NIES-144.</title>
        <authorList>
            <person name="Morimoto D."/>
            <person name="Nakagawa S."/>
            <person name="Yoshida T."/>
            <person name="Sawayama S."/>
        </authorList>
    </citation>
    <scope>NUCLEOTIDE SEQUENCE [LARGE SCALE GENOMIC DNA]</scope>
    <source>
        <strain evidence="2 3">NIES-144</strain>
    </source>
</reference>
<feature type="compositionally biased region" description="Low complexity" evidence="1">
    <location>
        <begin position="58"/>
        <end position="81"/>
    </location>
</feature>
<comment type="caution">
    <text evidence="2">The sequence shown here is derived from an EMBL/GenBank/DDBJ whole genome shotgun (WGS) entry which is preliminary data.</text>
</comment>
<protein>
    <submittedName>
        <fullName evidence="2">Uncharacterized protein</fullName>
    </submittedName>
</protein>
<name>A0A699ZFC5_HAELA</name>
<evidence type="ECO:0000256" key="1">
    <source>
        <dbReference type="SAM" id="MobiDB-lite"/>
    </source>
</evidence>
<keyword evidence="3" id="KW-1185">Reference proteome</keyword>
<organism evidence="2 3">
    <name type="scientific">Haematococcus lacustris</name>
    <name type="common">Green alga</name>
    <name type="synonym">Haematococcus pluvialis</name>
    <dbReference type="NCBI Taxonomy" id="44745"/>
    <lineage>
        <taxon>Eukaryota</taxon>
        <taxon>Viridiplantae</taxon>
        <taxon>Chlorophyta</taxon>
        <taxon>core chlorophytes</taxon>
        <taxon>Chlorophyceae</taxon>
        <taxon>CS clade</taxon>
        <taxon>Chlamydomonadales</taxon>
        <taxon>Haematococcaceae</taxon>
        <taxon>Haematococcus</taxon>
    </lineage>
</organism>
<proteinExistence type="predicted"/>
<dbReference type="EMBL" id="BLLF01001172">
    <property type="protein sequence ID" value="GFH17594.1"/>
    <property type="molecule type" value="Genomic_DNA"/>
</dbReference>
<gene>
    <name evidence="2" type="ORF">HaLaN_14258</name>
</gene>
<sequence length="117" mass="12281">MVASQWKAAHKEVDLPKDVIQAALEWERLQAQVQGPVQGPAAEAGKAPAAPMPPGTAPAPSVEAMASAASAGRAQGAAAMSPTQSTAKAAAVLVEMGGWVRRSRRLQCWWKCYELTM</sequence>
<feature type="compositionally biased region" description="Low complexity" evidence="1">
    <location>
        <begin position="39"/>
        <end position="49"/>
    </location>
</feature>